<evidence type="ECO:0000313" key="2">
    <source>
        <dbReference type="Proteomes" id="UP000886523"/>
    </source>
</evidence>
<sequence length="167" mass="19046">MIPMLRYRSHNFIPLEIKLPRLQTGPSCGVGMDFQQVTRAIARGDLFRHSCWGTIGDISPLQPVHQGPKKLQNSKHKMLAFIVCITHLFNRVAYPRHDVQNLGEWVYKRERDSGNIFQDGDDGEGSIPSWAGGLVEIIWVHSLRRVRKSTWNDGGGCSVRRGIIWQE</sequence>
<name>A0A9P6DMV0_9AGAM</name>
<proteinExistence type="predicted"/>
<dbReference type="Proteomes" id="UP000886523">
    <property type="component" value="Unassembled WGS sequence"/>
</dbReference>
<accession>A0A9P6DMV0</accession>
<comment type="caution">
    <text evidence="1">The sequence shown here is derived from an EMBL/GenBank/DDBJ whole genome shotgun (WGS) entry which is preliminary data.</text>
</comment>
<organism evidence="1 2">
    <name type="scientific">Hydnum rufescens UP504</name>
    <dbReference type="NCBI Taxonomy" id="1448309"/>
    <lineage>
        <taxon>Eukaryota</taxon>
        <taxon>Fungi</taxon>
        <taxon>Dikarya</taxon>
        <taxon>Basidiomycota</taxon>
        <taxon>Agaricomycotina</taxon>
        <taxon>Agaricomycetes</taxon>
        <taxon>Cantharellales</taxon>
        <taxon>Hydnaceae</taxon>
        <taxon>Hydnum</taxon>
    </lineage>
</organism>
<reference evidence="1" key="1">
    <citation type="journal article" date="2020" name="Nat. Commun.">
        <title>Large-scale genome sequencing of mycorrhizal fungi provides insights into the early evolution of symbiotic traits.</title>
        <authorList>
            <person name="Miyauchi S."/>
            <person name="Kiss E."/>
            <person name="Kuo A."/>
            <person name="Drula E."/>
            <person name="Kohler A."/>
            <person name="Sanchez-Garcia M."/>
            <person name="Morin E."/>
            <person name="Andreopoulos B."/>
            <person name="Barry K.W."/>
            <person name="Bonito G."/>
            <person name="Buee M."/>
            <person name="Carver A."/>
            <person name="Chen C."/>
            <person name="Cichocki N."/>
            <person name="Clum A."/>
            <person name="Culley D."/>
            <person name="Crous P.W."/>
            <person name="Fauchery L."/>
            <person name="Girlanda M."/>
            <person name="Hayes R.D."/>
            <person name="Keri Z."/>
            <person name="LaButti K."/>
            <person name="Lipzen A."/>
            <person name="Lombard V."/>
            <person name="Magnuson J."/>
            <person name="Maillard F."/>
            <person name="Murat C."/>
            <person name="Nolan M."/>
            <person name="Ohm R.A."/>
            <person name="Pangilinan J."/>
            <person name="Pereira M.F."/>
            <person name="Perotto S."/>
            <person name="Peter M."/>
            <person name="Pfister S."/>
            <person name="Riley R."/>
            <person name="Sitrit Y."/>
            <person name="Stielow J.B."/>
            <person name="Szollosi G."/>
            <person name="Zifcakova L."/>
            <person name="Stursova M."/>
            <person name="Spatafora J.W."/>
            <person name="Tedersoo L."/>
            <person name="Vaario L.M."/>
            <person name="Yamada A."/>
            <person name="Yan M."/>
            <person name="Wang P."/>
            <person name="Xu J."/>
            <person name="Bruns T."/>
            <person name="Baldrian P."/>
            <person name="Vilgalys R."/>
            <person name="Dunand C."/>
            <person name="Henrissat B."/>
            <person name="Grigoriev I.V."/>
            <person name="Hibbett D."/>
            <person name="Nagy L.G."/>
            <person name="Martin F.M."/>
        </authorList>
    </citation>
    <scope>NUCLEOTIDE SEQUENCE</scope>
    <source>
        <strain evidence="1">UP504</strain>
    </source>
</reference>
<dbReference type="AlphaFoldDB" id="A0A9P6DMV0"/>
<protein>
    <submittedName>
        <fullName evidence="1">Uncharacterized protein</fullName>
    </submittedName>
</protein>
<evidence type="ECO:0000313" key="1">
    <source>
        <dbReference type="EMBL" id="KAF9507292.1"/>
    </source>
</evidence>
<gene>
    <name evidence="1" type="ORF">BS47DRAFT_321314</name>
</gene>
<dbReference type="EMBL" id="MU129085">
    <property type="protein sequence ID" value="KAF9507292.1"/>
    <property type="molecule type" value="Genomic_DNA"/>
</dbReference>
<keyword evidence="2" id="KW-1185">Reference proteome</keyword>